<dbReference type="Gene3D" id="3.30.750.44">
    <property type="match status" value="1"/>
</dbReference>
<evidence type="ECO:0000313" key="8">
    <source>
        <dbReference type="EMBL" id="AHF11058.1"/>
    </source>
</evidence>
<dbReference type="SMART" id="SM00228">
    <property type="entry name" value="PDZ"/>
    <property type="match status" value="1"/>
</dbReference>
<keyword evidence="9" id="KW-1185">Reference proteome</keyword>
<evidence type="ECO:0000313" key="9">
    <source>
        <dbReference type="Proteomes" id="UP000018934"/>
    </source>
</evidence>
<sequence>MFNRVNWKKAFIQAAAVGLIFCLGLALVVGGFVLVNYDHLGRFMRVVYLIDTQYLNGTSRAGLVDGAIDGMVGSLDPYSSFQDAEENKVLMNSIQGTFGGIGVHLSTADPEKLVVMRPIKGSPAERAGLEAGDIITKIDETDVSTISQDEAVAILRGEPGSKVTVKIYRPKTKTEFTVSLIRDYINVPTVEGISLPGRSDIGLIDISSFNINTGDELEKVLREMDLTKYKGLIIDLRYNYGGEVNAAIKVASFLVPEGSIVHIVNRNGVVDTKESTAEYIDMPIVILTNEYTASAAEIVSGAVKDYGSGALVGTKTYGKGVVQTVFTLDGNTSVKLTTDKYLTPKKNDINKLGIKPDVEVELKEGEKPTILPTEPVFDSQLSKAVEVLLQKIQ</sequence>
<dbReference type="Gene3D" id="3.90.226.10">
    <property type="entry name" value="2-enoyl-CoA Hydratase, Chain A, domain 1"/>
    <property type="match status" value="1"/>
</dbReference>
<dbReference type="PANTHER" id="PTHR32060:SF30">
    <property type="entry name" value="CARBOXY-TERMINAL PROCESSING PROTEASE CTPA"/>
    <property type="match status" value="1"/>
</dbReference>
<dbReference type="CDD" id="cd07560">
    <property type="entry name" value="Peptidase_S41_CPP"/>
    <property type="match status" value="1"/>
</dbReference>
<dbReference type="InterPro" id="IPR041489">
    <property type="entry name" value="PDZ_6"/>
</dbReference>
<protein>
    <submittedName>
        <fullName evidence="8">Carboxyl-terminal protease</fullName>
    </submittedName>
</protein>
<dbReference type="EMBL" id="CP007033">
    <property type="protein sequence ID" value="AHF11058.1"/>
    <property type="molecule type" value="Genomic_DNA"/>
</dbReference>
<dbReference type="InterPro" id="IPR036034">
    <property type="entry name" value="PDZ_sf"/>
</dbReference>
<dbReference type="PANTHER" id="PTHR32060">
    <property type="entry name" value="TAIL-SPECIFIC PROTEASE"/>
    <property type="match status" value="1"/>
</dbReference>
<dbReference type="PROSITE" id="PS50106">
    <property type="entry name" value="PDZ"/>
    <property type="match status" value="1"/>
</dbReference>
<reference evidence="8 9" key="1">
    <citation type="journal article" date="2013" name="Stand. Genomic Sci.">
        <title>Complete genome sequence of Dehalobacter restrictus PER-K23(T.).</title>
        <authorList>
            <person name="Kruse T."/>
            <person name="Maillard J."/>
            <person name="Goodwin L."/>
            <person name="Woyke T."/>
            <person name="Teshima H."/>
            <person name="Bruce D."/>
            <person name="Detter C."/>
            <person name="Tapia R."/>
            <person name="Han C."/>
            <person name="Huntemann M."/>
            <person name="Wei C.L."/>
            <person name="Han J."/>
            <person name="Chen A."/>
            <person name="Kyrpides N."/>
            <person name="Szeto E."/>
            <person name="Markowitz V."/>
            <person name="Ivanova N."/>
            <person name="Pagani I."/>
            <person name="Pati A."/>
            <person name="Pitluck S."/>
            <person name="Nolan M."/>
            <person name="Holliger C."/>
            <person name="Smidt H."/>
        </authorList>
    </citation>
    <scope>NUCLEOTIDE SEQUENCE [LARGE SCALE GENOMIC DNA]</scope>
    <source>
        <strain evidence="9">DSM 9455</strain>
    </source>
</reference>
<dbReference type="GO" id="GO:0006508">
    <property type="term" value="P:proteolysis"/>
    <property type="evidence" value="ECO:0007669"/>
    <property type="project" value="UniProtKB-KW"/>
</dbReference>
<keyword evidence="6" id="KW-0472">Membrane</keyword>
<evidence type="ECO:0000256" key="2">
    <source>
        <dbReference type="ARBA" id="ARBA00022670"/>
    </source>
</evidence>
<dbReference type="Proteomes" id="UP000018934">
    <property type="component" value="Chromosome"/>
</dbReference>
<keyword evidence="2 5" id="KW-0645">Protease</keyword>
<evidence type="ECO:0000256" key="6">
    <source>
        <dbReference type="SAM" id="Phobius"/>
    </source>
</evidence>
<evidence type="ECO:0000256" key="3">
    <source>
        <dbReference type="ARBA" id="ARBA00022801"/>
    </source>
</evidence>
<comment type="similarity">
    <text evidence="1 5">Belongs to the peptidase S41A family.</text>
</comment>
<keyword evidence="3 5" id="KW-0378">Hydrolase</keyword>
<dbReference type="GO" id="GO:0008233">
    <property type="term" value="F:peptidase activity"/>
    <property type="evidence" value="ECO:0007669"/>
    <property type="project" value="UniProtKB-KW"/>
</dbReference>
<dbReference type="Pfam" id="PF22694">
    <property type="entry name" value="CtpB_N-like"/>
    <property type="match status" value="1"/>
</dbReference>
<keyword evidence="6" id="KW-0812">Transmembrane</keyword>
<dbReference type="CDD" id="cd06782">
    <property type="entry name" value="cpPDZ_CPP-like"/>
    <property type="match status" value="1"/>
</dbReference>
<keyword evidence="6" id="KW-1133">Transmembrane helix</keyword>
<dbReference type="InterPro" id="IPR004447">
    <property type="entry name" value="Peptidase_S41A"/>
</dbReference>
<evidence type="ECO:0000256" key="5">
    <source>
        <dbReference type="RuleBase" id="RU004404"/>
    </source>
</evidence>
<dbReference type="SUPFAM" id="SSF52096">
    <property type="entry name" value="ClpP/crotonase"/>
    <property type="match status" value="1"/>
</dbReference>
<dbReference type="RefSeq" id="WP_019224965.1">
    <property type="nucleotide sequence ID" value="NZ_CP007033.1"/>
</dbReference>
<keyword evidence="4 5" id="KW-0720">Serine protease</keyword>
<gene>
    <name evidence="8" type="ORF">DEHRE_14090</name>
</gene>
<dbReference type="SUPFAM" id="SSF50156">
    <property type="entry name" value="PDZ domain-like"/>
    <property type="match status" value="1"/>
</dbReference>
<feature type="domain" description="PDZ" evidence="7">
    <location>
        <begin position="90"/>
        <end position="156"/>
    </location>
</feature>
<dbReference type="Gene3D" id="2.30.42.10">
    <property type="match status" value="1"/>
</dbReference>
<dbReference type="InterPro" id="IPR029045">
    <property type="entry name" value="ClpP/crotonase-like_dom_sf"/>
</dbReference>
<dbReference type="InterPro" id="IPR005151">
    <property type="entry name" value="Tail-specific_protease"/>
</dbReference>
<organism evidence="8 9">
    <name type="scientific">Dehalobacter restrictus (strain DSM 9455 / PER-K23)</name>
    <dbReference type="NCBI Taxonomy" id="871738"/>
    <lineage>
        <taxon>Bacteria</taxon>
        <taxon>Bacillati</taxon>
        <taxon>Bacillota</taxon>
        <taxon>Clostridia</taxon>
        <taxon>Eubacteriales</taxon>
        <taxon>Desulfitobacteriaceae</taxon>
        <taxon>Dehalobacter</taxon>
    </lineage>
</organism>
<proteinExistence type="inferred from homology"/>
<name>A0ABM5P8K1_DEHRP</name>
<evidence type="ECO:0000256" key="1">
    <source>
        <dbReference type="ARBA" id="ARBA00009179"/>
    </source>
</evidence>
<dbReference type="SMART" id="SM00245">
    <property type="entry name" value="TSPc"/>
    <property type="match status" value="1"/>
</dbReference>
<accession>A0ABM5P8K1</accession>
<dbReference type="InterPro" id="IPR055210">
    <property type="entry name" value="CtpA/B_N"/>
</dbReference>
<evidence type="ECO:0000256" key="4">
    <source>
        <dbReference type="ARBA" id="ARBA00022825"/>
    </source>
</evidence>
<dbReference type="Pfam" id="PF03572">
    <property type="entry name" value="Peptidase_S41"/>
    <property type="match status" value="1"/>
</dbReference>
<dbReference type="Pfam" id="PF17820">
    <property type="entry name" value="PDZ_6"/>
    <property type="match status" value="1"/>
</dbReference>
<dbReference type="NCBIfam" id="TIGR00225">
    <property type="entry name" value="prc"/>
    <property type="match status" value="1"/>
</dbReference>
<dbReference type="InterPro" id="IPR001478">
    <property type="entry name" value="PDZ"/>
</dbReference>
<feature type="transmembrane region" description="Helical" evidence="6">
    <location>
        <begin position="12"/>
        <end position="35"/>
    </location>
</feature>
<evidence type="ECO:0000259" key="7">
    <source>
        <dbReference type="PROSITE" id="PS50106"/>
    </source>
</evidence>